<dbReference type="EMBL" id="FNNU01000006">
    <property type="protein sequence ID" value="SDX80217.1"/>
    <property type="molecule type" value="Genomic_DNA"/>
</dbReference>
<accession>A0A1H3ENU3</accession>
<protein>
    <submittedName>
        <fullName evidence="1">Uncharacterized protein</fullName>
    </submittedName>
</protein>
<gene>
    <name evidence="1" type="ORF">SAMN05216287_3801</name>
</gene>
<evidence type="ECO:0000313" key="1">
    <source>
        <dbReference type="EMBL" id="SDX80217.1"/>
    </source>
</evidence>
<name>A0A1H3ENU3_9PSED</name>
<dbReference type="OrthoDB" id="6895177at2"/>
<sequence length="120" mass="14022">MKARIEKKLSNRLTQIAPSQFPRSWVDKEVSELAWKQRTRVSHIRSVGGGTDYWGEGMDAYTVWADWRMNWYWHGPFKSYPEGHEYEGCPDTGTFRPTTRNLLRLAADCERARRGKDGAR</sequence>
<dbReference type="AlphaFoldDB" id="A0A1H3ENU3"/>
<proteinExistence type="predicted"/>
<evidence type="ECO:0000313" key="2">
    <source>
        <dbReference type="Proteomes" id="UP000243778"/>
    </source>
</evidence>
<dbReference type="RefSeq" id="WP_090231211.1">
    <property type="nucleotide sequence ID" value="NZ_FNNU01000006.1"/>
</dbReference>
<reference evidence="2" key="1">
    <citation type="submission" date="2016-10" db="EMBL/GenBank/DDBJ databases">
        <authorList>
            <person name="Varghese N."/>
            <person name="Submissions S."/>
        </authorList>
    </citation>
    <scope>NUCLEOTIDE SEQUENCE [LARGE SCALE GENOMIC DNA]</scope>
    <source>
        <strain evidence="2">NRRL B-59562</strain>
    </source>
</reference>
<organism evidence="1 2">
    <name type="scientific">Pseudomonas kuykendallii</name>
    <dbReference type="NCBI Taxonomy" id="1007099"/>
    <lineage>
        <taxon>Bacteria</taxon>
        <taxon>Pseudomonadati</taxon>
        <taxon>Pseudomonadota</taxon>
        <taxon>Gammaproteobacteria</taxon>
        <taxon>Pseudomonadales</taxon>
        <taxon>Pseudomonadaceae</taxon>
        <taxon>Pseudomonas</taxon>
    </lineage>
</organism>
<dbReference type="Proteomes" id="UP000243778">
    <property type="component" value="Unassembled WGS sequence"/>
</dbReference>
<dbReference type="STRING" id="1007099.SAMN05216287_3801"/>
<keyword evidence="2" id="KW-1185">Reference proteome</keyword>